<evidence type="ECO:0000256" key="2">
    <source>
        <dbReference type="SAM" id="Phobius"/>
    </source>
</evidence>
<sequence>MQPEGPYRFTEMMGVCQVGKVWWAVDGQDRLLTVAVLDQSVAEDSAWRRAFSGMADTLGAPGGTGRPYLAADFAAPAPWVAYPADGGPGAEHLFFALGQEIRSEQADEESAEAVLGSTAAQQSQPAPWALQGDPRLAPQVSSPPQPVSAPPQPVSAPPQPVSAPPQPVSGPPQPVSAPPQPVSAPPQPVSVPPHPAYPHSVSAPPHDPFTSPARRITPSEPRRRRTGRWVGIVALVLLVIGSAGGAFVWAGSGGTGTEQAQGAPGTSAPPPAVPTTPPQSPGIEPPRAGAWPKDWPKFTPGDSVRTFAELDGLGFTVKAPAEWQCTPAGRAEGFVKYNCGVPGGQPAIGGELIVRDCPLPCDEQQQTAMRQAEDAWGLQWVRGGQFVSYADSSRLQIDGERRYGLVVVAYWRGGSTGRVDRQLVFRMTSPIDGAGRLRRVANHLRDTLIF</sequence>
<protein>
    <submittedName>
        <fullName evidence="3">Uncharacterized protein</fullName>
    </submittedName>
</protein>
<evidence type="ECO:0000313" key="4">
    <source>
        <dbReference type="Proteomes" id="UP001500307"/>
    </source>
</evidence>
<keyword evidence="2" id="KW-0812">Transmembrane</keyword>
<feature type="compositionally biased region" description="Pro residues" evidence="1">
    <location>
        <begin position="141"/>
        <end position="196"/>
    </location>
</feature>
<evidence type="ECO:0000313" key="3">
    <source>
        <dbReference type="EMBL" id="GAA4565344.1"/>
    </source>
</evidence>
<dbReference type="Proteomes" id="UP001500307">
    <property type="component" value="Unassembled WGS sequence"/>
</dbReference>
<keyword evidence="2" id="KW-1133">Transmembrane helix</keyword>
<gene>
    <name evidence="3" type="ORF">GCM10023176_13240</name>
</gene>
<organism evidence="3 4">
    <name type="scientific">Micromonospora coerulea</name>
    <dbReference type="NCBI Taxonomy" id="47856"/>
    <lineage>
        <taxon>Bacteria</taxon>
        <taxon>Bacillati</taxon>
        <taxon>Actinomycetota</taxon>
        <taxon>Actinomycetes</taxon>
        <taxon>Micromonosporales</taxon>
        <taxon>Micromonosporaceae</taxon>
        <taxon>Micromonospora</taxon>
    </lineage>
</organism>
<feature type="region of interest" description="Disordered" evidence="1">
    <location>
        <begin position="104"/>
        <end position="224"/>
    </location>
</feature>
<dbReference type="RefSeq" id="WP_346117126.1">
    <property type="nucleotide sequence ID" value="NZ_BAABGU010000005.1"/>
</dbReference>
<feature type="compositionally biased region" description="Pro residues" evidence="1">
    <location>
        <begin position="267"/>
        <end position="284"/>
    </location>
</feature>
<name>A0ABP8SBY7_9ACTN</name>
<reference evidence="4" key="1">
    <citation type="journal article" date="2019" name="Int. J. Syst. Evol. Microbiol.">
        <title>The Global Catalogue of Microorganisms (GCM) 10K type strain sequencing project: providing services to taxonomists for standard genome sequencing and annotation.</title>
        <authorList>
            <consortium name="The Broad Institute Genomics Platform"/>
            <consortium name="The Broad Institute Genome Sequencing Center for Infectious Disease"/>
            <person name="Wu L."/>
            <person name="Ma J."/>
        </authorList>
    </citation>
    <scope>NUCLEOTIDE SEQUENCE [LARGE SCALE GENOMIC DNA]</scope>
    <source>
        <strain evidence="4">JCM 3175</strain>
    </source>
</reference>
<comment type="caution">
    <text evidence="3">The sequence shown here is derived from an EMBL/GenBank/DDBJ whole genome shotgun (WGS) entry which is preliminary data.</text>
</comment>
<feature type="transmembrane region" description="Helical" evidence="2">
    <location>
        <begin position="229"/>
        <end position="250"/>
    </location>
</feature>
<proteinExistence type="predicted"/>
<keyword evidence="4" id="KW-1185">Reference proteome</keyword>
<dbReference type="EMBL" id="BAABGU010000005">
    <property type="protein sequence ID" value="GAA4565344.1"/>
    <property type="molecule type" value="Genomic_DNA"/>
</dbReference>
<keyword evidence="2" id="KW-0472">Membrane</keyword>
<accession>A0ABP8SBY7</accession>
<evidence type="ECO:0000256" key="1">
    <source>
        <dbReference type="SAM" id="MobiDB-lite"/>
    </source>
</evidence>
<feature type="region of interest" description="Disordered" evidence="1">
    <location>
        <begin position="254"/>
        <end position="292"/>
    </location>
</feature>